<accession>A0A0C9XBL0</accession>
<protein>
    <submittedName>
        <fullName evidence="1">Uncharacterized protein</fullName>
    </submittedName>
</protein>
<organism evidence="1 2">
    <name type="scientific">Laccaria amethystina LaAM-08-1</name>
    <dbReference type="NCBI Taxonomy" id="1095629"/>
    <lineage>
        <taxon>Eukaryota</taxon>
        <taxon>Fungi</taxon>
        <taxon>Dikarya</taxon>
        <taxon>Basidiomycota</taxon>
        <taxon>Agaricomycotina</taxon>
        <taxon>Agaricomycetes</taxon>
        <taxon>Agaricomycetidae</taxon>
        <taxon>Agaricales</taxon>
        <taxon>Agaricineae</taxon>
        <taxon>Hydnangiaceae</taxon>
        <taxon>Laccaria</taxon>
    </lineage>
</organism>
<proteinExistence type="predicted"/>
<keyword evidence="2" id="KW-1185">Reference proteome</keyword>
<gene>
    <name evidence="1" type="ORF">K443DRAFT_8828</name>
</gene>
<dbReference type="AlphaFoldDB" id="A0A0C9XBL0"/>
<evidence type="ECO:0000313" key="1">
    <source>
        <dbReference type="EMBL" id="KIJ98868.1"/>
    </source>
</evidence>
<name>A0A0C9XBL0_9AGAR</name>
<dbReference type="Proteomes" id="UP000054477">
    <property type="component" value="Unassembled WGS sequence"/>
</dbReference>
<sequence>MTGTTWHSLIATFIAAFGRNFQEATSLEFGMGLDLIVSGSEEYLLFDLLRMFESVELLGYPFHWRLLKVLQGTHTPSTVSSFEDSDAETERDVRILFPSLRKLKPRKQVGIYYLKNFSKNFQCLISFLRHRSSVGANITTLYRHGLEFNVHQIRLLKELGLQVFNQIDDENEPTDFKLPVKPICTHKIEDNLYANTLASVAKLRLDSTNADRITHGHWTLQAKRHSSPSRLSFRIDPRSQKQSYDIETCFCTTLSGIAVRNA</sequence>
<reference evidence="1 2" key="1">
    <citation type="submission" date="2014-04" db="EMBL/GenBank/DDBJ databases">
        <authorList>
            <consortium name="DOE Joint Genome Institute"/>
            <person name="Kuo A."/>
            <person name="Kohler A."/>
            <person name="Nagy L.G."/>
            <person name="Floudas D."/>
            <person name="Copeland A."/>
            <person name="Barry K.W."/>
            <person name="Cichocki N."/>
            <person name="Veneault-Fourrey C."/>
            <person name="LaButti K."/>
            <person name="Lindquist E.A."/>
            <person name="Lipzen A."/>
            <person name="Lundell T."/>
            <person name="Morin E."/>
            <person name="Murat C."/>
            <person name="Sun H."/>
            <person name="Tunlid A."/>
            <person name="Henrissat B."/>
            <person name="Grigoriev I.V."/>
            <person name="Hibbett D.S."/>
            <person name="Martin F."/>
            <person name="Nordberg H.P."/>
            <person name="Cantor M.N."/>
            <person name="Hua S.X."/>
        </authorList>
    </citation>
    <scope>NUCLEOTIDE SEQUENCE [LARGE SCALE GENOMIC DNA]</scope>
    <source>
        <strain evidence="1 2">LaAM-08-1</strain>
    </source>
</reference>
<dbReference type="HOGENOM" id="CLU_1061967_0_0_1"/>
<dbReference type="EMBL" id="KN838659">
    <property type="protein sequence ID" value="KIJ98868.1"/>
    <property type="molecule type" value="Genomic_DNA"/>
</dbReference>
<reference evidence="2" key="2">
    <citation type="submission" date="2015-01" db="EMBL/GenBank/DDBJ databases">
        <title>Evolutionary Origins and Diversification of the Mycorrhizal Mutualists.</title>
        <authorList>
            <consortium name="DOE Joint Genome Institute"/>
            <consortium name="Mycorrhizal Genomics Consortium"/>
            <person name="Kohler A."/>
            <person name="Kuo A."/>
            <person name="Nagy L.G."/>
            <person name="Floudas D."/>
            <person name="Copeland A."/>
            <person name="Barry K.W."/>
            <person name="Cichocki N."/>
            <person name="Veneault-Fourrey C."/>
            <person name="LaButti K."/>
            <person name="Lindquist E.A."/>
            <person name="Lipzen A."/>
            <person name="Lundell T."/>
            <person name="Morin E."/>
            <person name="Murat C."/>
            <person name="Riley R."/>
            <person name="Ohm R."/>
            <person name="Sun H."/>
            <person name="Tunlid A."/>
            <person name="Henrissat B."/>
            <person name="Grigoriev I.V."/>
            <person name="Hibbett D.S."/>
            <person name="Martin F."/>
        </authorList>
    </citation>
    <scope>NUCLEOTIDE SEQUENCE [LARGE SCALE GENOMIC DNA]</scope>
    <source>
        <strain evidence="2">LaAM-08-1</strain>
    </source>
</reference>
<evidence type="ECO:0000313" key="2">
    <source>
        <dbReference type="Proteomes" id="UP000054477"/>
    </source>
</evidence>